<comment type="subunit">
    <text evidence="6">Composed of a catalytic GlpA/B dimer and of membrane bound GlpC.</text>
</comment>
<evidence type="ECO:0000259" key="15">
    <source>
        <dbReference type="Pfam" id="PF04324"/>
    </source>
</evidence>
<evidence type="ECO:0000256" key="8">
    <source>
        <dbReference type="ARBA" id="ARBA00022475"/>
    </source>
</evidence>
<evidence type="ECO:0000256" key="6">
    <source>
        <dbReference type="ARBA" id="ARBA00011331"/>
    </source>
</evidence>
<dbReference type="Proteomes" id="UP001594351">
    <property type="component" value="Unassembled WGS sequence"/>
</dbReference>
<feature type="domain" description="BFD-like [2Fe-2S]-binding" evidence="15">
    <location>
        <begin position="410"/>
        <end position="461"/>
    </location>
</feature>
<protein>
    <recommendedName>
        <fullName evidence="7">glycerol-3-phosphate dehydrogenase</fullName>
        <ecNumber evidence="7">1.1.5.3</ecNumber>
    </recommendedName>
</protein>
<comment type="cofactor">
    <cofactor evidence="2">
        <name>FAD</name>
        <dbReference type="ChEBI" id="CHEBI:57692"/>
    </cofactor>
</comment>
<dbReference type="EC" id="1.1.5.3" evidence="7"/>
<dbReference type="NCBIfam" id="TIGR03377">
    <property type="entry name" value="glycerol3P_GlpA"/>
    <property type="match status" value="1"/>
</dbReference>
<dbReference type="Gene3D" id="3.50.50.60">
    <property type="entry name" value="FAD/NAD(P)-binding domain"/>
    <property type="match status" value="2"/>
</dbReference>
<dbReference type="Gene3D" id="1.10.10.1100">
    <property type="entry name" value="BFD-like [2Fe-2S]-binding domain"/>
    <property type="match status" value="1"/>
</dbReference>
<dbReference type="GO" id="GO:0004368">
    <property type="term" value="F:glycerol-3-phosphate dehydrogenase (quinone) activity"/>
    <property type="evidence" value="ECO:0007669"/>
    <property type="project" value="UniProtKB-EC"/>
</dbReference>
<reference evidence="16 17" key="1">
    <citation type="submission" date="2024-09" db="EMBL/GenBank/DDBJ databases">
        <title>Laminarin stimulates single cell rates of sulfate reduction while oxygen inhibits transcriptomic activity in coastal marine sediment.</title>
        <authorList>
            <person name="Lindsay M."/>
            <person name="Orcutt B."/>
            <person name="Emerson D."/>
            <person name="Stepanauskas R."/>
            <person name="D'Angelo T."/>
        </authorList>
    </citation>
    <scope>NUCLEOTIDE SEQUENCE [LARGE SCALE GENOMIC DNA]</scope>
    <source>
        <strain evidence="16">SAG AM-311-K15</strain>
    </source>
</reference>
<accession>A0ABV6YVU5</accession>
<dbReference type="InterPro" id="IPR006076">
    <property type="entry name" value="FAD-dep_OxRdtase"/>
</dbReference>
<evidence type="ECO:0000256" key="3">
    <source>
        <dbReference type="ARBA" id="ARBA00004202"/>
    </source>
</evidence>
<keyword evidence="12" id="KW-0472">Membrane</keyword>
<evidence type="ECO:0000256" key="13">
    <source>
        <dbReference type="ARBA" id="ARBA00049055"/>
    </source>
</evidence>
<keyword evidence="17" id="KW-1185">Reference proteome</keyword>
<feature type="domain" description="FAD dependent oxidoreductase" evidence="14">
    <location>
        <begin position="8"/>
        <end position="363"/>
    </location>
</feature>
<organism evidence="16 17">
    <name type="scientific">candidate division CSSED10-310 bacterium</name>
    <dbReference type="NCBI Taxonomy" id="2855610"/>
    <lineage>
        <taxon>Bacteria</taxon>
        <taxon>Bacteria division CSSED10-310</taxon>
    </lineage>
</organism>
<keyword evidence="10" id="KW-0274">FAD</keyword>
<comment type="cofactor">
    <cofactor evidence="1">
        <name>FMN</name>
        <dbReference type="ChEBI" id="CHEBI:58210"/>
    </cofactor>
</comment>
<evidence type="ECO:0000256" key="11">
    <source>
        <dbReference type="ARBA" id="ARBA00023002"/>
    </source>
</evidence>
<dbReference type="Pfam" id="PF01266">
    <property type="entry name" value="DAO"/>
    <property type="match status" value="1"/>
</dbReference>
<evidence type="ECO:0000256" key="5">
    <source>
        <dbReference type="ARBA" id="ARBA00007330"/>
    </source>
</evidence>
<comment type="pathway">
    <text evidence="4">Polyol metabolism; glycerol degradation via glycerol kinase pathway; glycerone phosphate from sn-glycerol 3-phosphate (anaerobic route): step 1/1.</text>
</comment>
<dbReference type="SUPFAM" id="SSF54373">
    <property type="entry name" value="FAD-linked reductases, C-terminal domain"/>
    <property type="match status" value="1"/>
</dbReference>
<evidence type="ECO:0000256" key="4">
    <source>
        <dbReference type="ARBA" id="ARBA00005157"/>
    </source>
</evidence>
<dbReference type="PROSITE" id="PS00978">
    <property type="entry name" value="FAD_G3PDH_2"/>
    <property type="match status" value="1"/>
</dbReference>
<dbReference type="InterPro" id="IPR017752">
    <property type="entry name" value="G3P_DH_GlpA_su"/>
</dbReference>
<comment type="caution">
    <text evidence="16">The sequence shown here is derived from an EMBL/GenBank/DDBJ whole genome shotgun (WGS) entry which is preliminary data.</text>
</comment>
<keyword evidence="11 16" id="KW-0560">Oxidoreductase</keyword>
<evidence type="ECO:0000256" key="9">
    <source>
        <dbReference type="ARBA" id="ARBA00022630"/>
    </source>
</evidence>
<dbReference type="EMBL" id="JBHPBY010000091">
    <property type="protein sequence ID" value="MFC1850326.1"/>
    <property type="molecule type" value="Genomic_DNA"/>
</dbReference>
<proteinExistence type="inferred from homology"/>
<evidence type="ECO:0000256" key="10">
    <source>
        <dbReference type="ARBA" id="ARBA00022827"/>
    </source>
</evidence>
<dbReference type="Gene3D" id="3.30.9.10">
    <property type="entry name" value="D-Amino Acid Oxidase, subunit A, domain 2"/>
    <property type="match status" value="1"/>
</dbReference>
<dbReference type="InterPro" id="IPR036188">
    <property type="entry name" value="FAD/NAD-bd_sf"/>
</dbReference>
<evidence type="ECO:0000256" key="2">
    <source>
        <dbReference type="ARBA" id="ARBA00001974"/>
    </source>
</evidence>
<evidence type="ECO:0000256" key="1">
    <source>
        <dbReference type="ARBA" id="ARBA00001917"/>
    </source>
</evidence>
<dbReference type="Pfam" id="PF04324">
    <property type="entry name" value="Fer2_BFD"/>
    <property type="match status" value="1"/>
</dbReference>
<dbReference type="PANTHER" id="PTHR11985">
    <property type="entry name" value="GLYCEROL-3-PHOSPHATE DEHYDROGENASE"/>
    <property type="match status" value="1"/>
</dbReference>
<dbReference type="InterPro" id="IPR007419">
    <property type="entry name" value="BFD-like_2Fe2S-bd_dom"/>
</dbReference>
<comment type="subcellular location">
    <subcellularLocation>
        <location evidence="3">Cell membrane</location>
        <topology evidence="3">Peripheral membrane protein</topology>
    </subcellularLocation>
</comment>
<evidence type="ECO:0000256" key="7">
    <source>
        <dbReference type="ARBA" id="ARBA00013029"/>
    </source>
</evidence>
<dbReference type="PRINTS" id="PR01001">
    <property type="entry name" value="FADG3PDH"/>
</dbReference>
<dbReference type="InterPro" id="IPR000447">
    <property type="entry name" value="G3P_DH_FAD-dep"/>
</dbReference>
<evidence type="ECO:0000313" key="17">
    <source>
        <dbReference type="Proteomes" id="UP001594351"/>
    </source>
</evidence>
<dbReference type="PANTHER" id="PTHR11985:SF15">
    <property type="entry name" value="GLYCEROL-3-PHOSPHATE DEHYDROGENASE, MITOCHONDRIAL"/>
    <property type="match status" value="1"/>
</dbReference>
<keyword evidence="8" id="KW-1003">Cell membrane</keyword>
<keyword evidence="9" id="KW-0285">Flavoprotein</keyword>
<dbReference type="InterPro" id="IPR041854">
    <property type="entry name" value="BFD-like_2Fe2S-bd_dom_sf"/>
</dbReference>
<gene>
    <name evidence="16" type="primary">glpA</name>
    <name evidence="16" type="ORF">ACFL27_09060</name>
</gene>
<comment type="catalytic activity">
    <reaction evidence="13">
        <text>a quinone + sn-glycerol 3-phosphate = dihydroxyacetone phosphate + a quinol</text>
        <dbReference type="Rhea" id="RHEA:18977"/>
        <dbReference type="ChEBI" id="CHEBI:24646"/>
        <dbReference type="ChEBI" id="CHEBI:57597"/>
        <dbReference type="ChEBI" id="CHEBI:57642"/>
        <dbReference type="ChEBI" id="CHEBI:132124"/>
        <dbReference type="EC" id="1.1.5.3"/>
    </reaction>
</comment>
<evidence type="ECO:0000259" key="14">
    <source>
        <dbReference type="Pfam" id="PF01266"/>
    </source>
</evidence>
<evidence type="ECO:0000313" key="16">
    <source>
        <dbReference type="EMBL" id="MFC1850326.1"/>
    </source>
</evidence>
<comment type="similarity">
    <text evidence="5">Belongs to the FAD-dependent glycerol-3-phosphate dehydrogenase family.</text>
</comment>
<dbReference type="CDD" id="cd19946">
    <property type="entry name" value="GlpA-like_Fer2_BFD-like"/>
    <property type="match status" value="1"/>
</dbReference>
<dbReference type="SUPFAM" id="SSF51905">
    <property type="entry name" value="FAD/NAD(P)-binding domain"/>
    <property type="match status" value="1"/>
</dbReference>
<sequence>MEIPKKIDVVIIGGGATGLGISRDLSMRGIDNLLLERKDLACGATGGCHGLLHSGGRYAVSDPTSAHECISENQILRRIAAKCVEDTGGLFVTLKSDSLDYQRKLAEGCSQAGIKTELLSRKECLDLVPAITDNVHSALYVPDCAIDPFRLCQLNAFSSRKLGSIIGIHREVIGLEHDGQRIKKVNFFNHNTQENEAVECKIALIAAGAWSGKVAALAGAKTGVTCSKGSLLVLNHRFADIVLNRCRPPSDGDIIVPNEAVSIIGTTAITVEDPDHYNIEPEELKNLTAAGSELIPDFGNRRIIREYSGVRPLLGGLQSKGSDRSISRGFTIIDHEQEDGISGLFSIVGGKLTTYRLMAEKMADLICAQFDHPVACTTHEVPLEGQDRLKGFPLSKRLDGLDISRRKGEIVCECELVTDQEILAVARSLEAINLDDIRRRTRMGMGSCQGGYCTIRCLELLLKEGLIQGDDAITRLIAFLEHRYSGILPVLQGDMVREHQLIEAIYLSSLNLTASEKKDH</sequence>
<name>A0ABV6YVU5_UNCC1</name>
<evidence type="ECO:0000256" key="12">
    <source>
        <dbReference type="ARBA" id="ARBA00023136"/>
    </source>
</evidence>